<dbReference type="EMBL" id="JACIFP010000001">
    <property type="protein sequence ID" value="MBB4137319.1"/>
    <property type="molecule type" value="Genomic_DNA"/>
</dbReference>
<gene>
    <name evidence="1" type="ORF">BKA16_003871</name>
</gene>
<protein>
    <recommendedName>
        <fullName evidence="3">Diacylglycerol O-acyltransferase</fullName>
    </recommendedName>
</protein>
<dbReference type="AlphaFoldDB" id="A0A840F6X6"/>
<name>A0A840F6X6_9ACTN</name>
<evidence type="ECO:0008006" key="3">
    <source>
        <dbReference type="Google" id="ProtNLM"/>
    </source>
</evidence>
<reference evidence="1 2" key="1">
    <citation type="submission" date="2020-08" db="EMBL/GenBank/DDBJ databases">
        <title>Sequencing the genomes of 1000 actinobacteria strains.</title>
        <authorList>
            <person name="Klenk H.-P."/>
        </authorList>
    </citation>
    <scope>NUCLEOTIDE SEQUENCE [LARGE SCALE GENOMIC DNA]</scope>
    <source>
        <strain evidence="1 2">DSM 45298</strain>
    </source>
</reference>
<evidence type="ECO:0000313" key="2">
    <source>
        <dbReference type="Proteomes" id="UP000551501"/>
    </source>
</evidence>
<accession>A0A840F6X6</accession>
<sequence length="424" mass="43643">MHTMSPADAAMFWAARVADNDQFLLFAFDDVGPVSDDEMIGEIRRRAAGIADLQLGVATVPGDLDFPRWVPSTVRGDAVVVHPSPGGWAACLDAIAGLARTQLREDGSLWRVHVFGDVARDDGPIRVVVLQISHALGDGRRATAIGRALFGGEPPTPSDAPAAVGDGLLAAVRGGIMIGPHLARATAHGLAAWAAAEPEPGASPVAPTRSNAAPATRRELRTLTLPRDRVRIEGARVTVGVLTVLADVLPSYLDAAPREASVELTLGFDDDGDDRLPRNRFQTVGIGLHAHVHERARRAELIGAEVAAARGRAGSASRLAARRAAASAPAALASAAVRLGAASPAPATVTGWTVVSSVNRGAADLSFGGGGVRFTAGFPALSRTHSLTHGVHGIGDAVTVSVCAGGPVADDVDDYVAALARAFD</sequence>
<organism evidence="1 2">
    <name type="scientific">Gordonia humi</name>
    <dbReference type="NCBI Taxonomy" id="686429"/>
    <lineage>
        <taxon>Bacteria</taxon>
        <taxon>Bacillati</taxon>
        <taxon>Actinomycetota</taxon>
        <taxon>Actinomycetes</taxon>
        <taxon>Mycobacteriales</taxon>
        <taxon>Gordoniaceae</taxon>
        <taxon>Gordonia</taxon>
    </lineage>
</organism>
<dbReference type="RefSeq" id="WP_183372187.1">
    <property type="nucleotide sequence ID" value="NZ_JACIFP010000001.1"/>
</dbReference>
<proteinExistence type="predicted"/>
<evidence type="ECO:0000313" key="1">
    <source>
        <dbReference type="EMBL" id="MBB4137319.1"/>
    </source>
</evidence>
<keyword evidence="2" id="KW-1185">Reference proteome</keyword>
<dbReference type="Proteomes" id="UP000551501">
    <property type="component" value="Unassembled WGS sequence"/>
</dbReference>
<comment type="caution">
    <text evidence="1">The sequence shown here is derived from an EMBL/GenBank/DDBJ whole genome shotgun (WGS) entry which is preliminary data.</text>
</comment>